<dbReference type="Proteomes" id="UP000636888">
    <property type="component" value="Unassembled WGS sequence"/>
</dbReference>
<protein>
    <submittedName>
        <fullName evidence="1">Uncharacterized protein</fullName>
    </submittedName>
</protein>
<gene>
    <name evidence="1" type="ORF">JFN93_07645</name>
</gene>
<keyword evidence="2" id="KW-1185">Reference proteome</keyword>
<dbReference type="EMBL" id="JAEMHM010000005">
    <property type="protein sequence ID" value="MBJ6724575.1"/>
    <property type="molecule type" value="Genomic_DNA"/>
</dbReference>
<comment type="caution">
    <text evidence="1">The sequence shown here is derived from an EMBL/GenBank/DDBJ whole genome shotgun (WGS) entry which is preliminary data.</text>
</comment>
<dbReference type="AlphaFoldDB" id="A0A8J7JJ74"/>
<organism evidence="1 2">
    <name type="scientific">Geomesophilobacter sediminis</name>
    <dbReference type="NCBI Taxonomy" id="2798584"/>
    <lineage>
        <taxon>Bacteria</taxon>
        <taxon>Pseudomonadati</taxon>
        <taxon>Thermodesulfobacteriota</taxon>
        <taxon>Desulfuromonadia</taxon>
        <taxon>Geobacterales</taxon>
        <taxon>Geobacteraceae</taxon>
        <taxon>Geomesophilobacter</taxon>
    </lineage>
</organism>
<name>A0A8J7JJ74_9BACT</name>
<evidence type="ECO:0000313" key="1">
    <source>
        <dbReference type="EMBL" id="MBJ6724575.1"/>
    </source>
</evidence>
<proteinExistence type="predicted"/>
<dbReference type="RefSeq" id="WP_199383414.1">
    <property type="nucleotide sequence ID" value="NZ_JAEMHM010000005.1"/>
</dbReference>
<reference evidence="1" key="1">
    <citation type="submission" date="2020-12" db="EMBL/GenBank/DDBJ databases">
        <title>Geomonas sp. Red875, isolated from river sediment.</title>
        <authorList>
            <person name="Xu Z."/>
            <person name="Zhang Z."/>
            <person name="Masuda Y."/>
            <person name="Itoh H."/>
            <person name="Senoo K."/>
        </authorList>
    </citation>
    <scope>NUCLEOTIDE SEQUENCE</scope>
    <source>
        <strain evidence="1">Red875</strain>
    </source>
</reference>
<sequence length="202" mass="22537">MPPRHRFGGRLPTGTILGCPNGKGGWADQLLCSIFPAAGPPMRRRTKVMTESEKVLMAANSLEQSFPIRFPNGYQVEGLIFWCTACNTPLPLSAVHGQVGSLIEEVVDITAIGSCTCGEISHYRIRLRNDGSFSFLDKGSWVNKEVKENTGLFSFVKRVFYLLKLRIYCFRLNRALKRLQKELKRIQTHNHPPMNAGKSGGA</sequence>
<evidence type="ECO:0000313" key="2">
    <source>
        <dbReference type="Proteomes" id="UP000636888"/>
    </source>
</evidence>
<accession>A0A8J7JJ74</accession>